<feature type="domain" description="Methyltransferase FkbM" evidence="1">
    <location>
        <begin position="60"/>
        <end position="227"/>
    </location>
</feature>
<dbReference type="InterPro" id="IPR029063">
    <property type="entry name" value="SAM-dependent_MTases_sf"/>
</dbReference>
<dbReference type="SUPFAM" id="SSF53335">
    <property type="entry name" value="S-adenosyl-L-methionine-dependent methyltransferases"/>
    <property type="match status" value="1"/>
</dbReference>
<proteinExistence type="predicted"/>
<gene>
    <name evidence="2" type="ORF">ET33_16705</name>
</gene>
<organism evidence="2 3">
    <name type="scientific">Paenibacillus tyrfis</name>
    <dbReference type="NCBI Taxonomy" id="1501230"/>
    <lineage>
        <taxon>Bacteria</taxon>
        <taxon>Bacillati</taxon>
        <taxon>Bacillota</taxon>
        <taxon>Bacilli</taxon>
        <taxon>Bacillales</taxon>
        <taxon>Paenibacillaceae</taxon>
        <taxon>Paenibacillus</taxon>
    </lineage>
</organism>
<accession>A0A081NYD6</accession>
<dbReference type="PANTHER" id="PTHR34203">
    <property type="entry name" value="METHYLTRANSFERASE, FKBM FAMILY PROTEIN"/>
    <property type="match status" value="1"/>
</dbReference>
<dbReference type="InterPro" id="IPR006342">
    <property type="entry name" value="FkbM_mtfrase"/>
</dbReference>
<dbReference type="AlphaFoldDB" id="A0A081NYD6"/>
<dbReference type="Proteomes" id="UP000028123">
    <property type="component" value="Unassembled WGS sequence"/>
</dbReference>
<dbReference type="EMBL" id="JNVM01000022">
    <property type="protein sequence ID" value="KEQ23459.1"/>
    <property type="molecule type" value="Genomic_DNA"/>
</dbReference>
<evidence type="ECO:0000313" key="2">
    <source>
        <dbReference type="EMBL" id="KEQ23459.1"/>
    </source>
</evidence>
<dbReference type="Pfam" id="PF05050">
    <property type="entry name" value="Methyltransf_21"/>
    <property type="match status" value="1"/>
</dbReference>
<reference evidence="2 3" key="1">
    <citation type="submission" date="2014-06" db="EMBL/GenBank/DDBJ databases">
        <title>Draft genome sequence of Paenibacillus sp. MSt1.</title>
        <authorList>
            <person name="Aw Y.K."/>
            <person name="Ong K.S."/>
            <person name="Gan H.M."/>
            <person name="Lee S.M."/>
        </authorList>
    </citation>
    <scope>NUCLEOTIDE SEQUENCE [LARGE SCALE GENOMIC DNA]</scope>
    <source>
        <strain evidence="2 3">MSt1</strain>
    </source>
</reference>
<dbReference type="OrthoDB" id="5329963at2"/>
<keyword evidence="3" id="KW-1185">Reference proteome</keyword>
<name>A0A081NYD6_9BACL</name>
<sequence>MKGTYVGKNRMLIYPVWGGLLYSFADDVSLTPQLVGSGVFDVALTNYILLNVKPGHKVIDVGANIGYFTVLMGLLVGEQGKVLAYEAGKKNYGLLRDNVAMNMLFAKNRVTALQKAVSDTAGSKTFYYSELYTGSSSLVKPGEQYFDYFANDVMQEEEVMSETLDANEGNFDYIDFIKMDIEGGEYHAFLGMEALLGRQAVDKVAFELNPLMLSGHWDEFHRLLETYRERFAARFYKITDEGLTIQASLDELFARGETKTILMSAARQE</sequence>
<evidence type="ECO:0000313" key="3">
    <source>
        <dbReference type="Proteomes" id="UP000028123"/>
    </source>
</evidence>
<dbReference type="Gene3D" id="3.40.50.150">
    <property type="entry name" value="Vaccinia Virus protein VP39"/>
    <property type="match status" value="1"/>
</dbReference>
<dbReference type="RefSeq" id="WP_036688712.1">
    <property type="nucleotide sequence ID" value="NZ_JNVM01000022.1"/>
</dbReference>
<protein>
    <recommendedName>
        <fullName evidence="1">Methyltransferase FkbM domain-containing protein</fullName>
    </recommendedName>
</protein>
<dbReference type="InterPro" id="IPR052514">
    <property type="entry name" value="SAM-dependent_MTase"/>
</dbReference>
<comment type="caution">
    <text evidence="2">The sequence shown here is derived from an EMBL/GenBank/DDBJ whole genome shotgun (WGS) entry which is preliminary data.</text>
</comment>
<dbReference type="PANTHER" id="PTHR34203:SF15">
    <property type="entry name" value="SLL1173 PROTEIN"/>
    <property type="match status" value="1"/>
</dbReference>
<evidence type="ECO:0000259" key="1">
    <source>
        <dbReference type="Pfam" id="PF05050"/>
    </source>
</evidence>
<dbReference type="eggNOG" id="COG2519">
    <property type="taxonomic scope" value="Bacteria"/>
</dbReference>
<dbReference type="NCBIfam" id="TIGR01444">
    <property type="entry name" value="fkbM_fam"/>
    <property type="match status" value="1"/>
</dbReference>